<gene>
    <name evidence="5" type="ORF">EH55_03355</name>
</gene>
<reference evidence="5 6" key="1">
    <citation type="submission" date="2014-04" db="EMBL/GenBank/DDBJ databases">
        <title>Draft Genome Sequence of Synergistes jonesii.</title>
        <authorList>
            <person name="Coil D.A."/>
            <person name="Eisen J.A."/>
            <person name="Holland-Moritz H.E."/>
        </authorList>
    </citation>
    <scope>NUCLEOTIDE SEQUENCE [LARGE SCALE GENOMIC DNA]</scope>
    <source>
        <strain evidence="5 6">78-1</strain>
    </source>
</reference>
<dbReference type="SMART" id="SM00895">
    <property type="entry name" value="FCD"/>
    <property type="match status" value="1"/>
</dbReference>
<dbReference type="InterPro" id="IPR008920">
    <property type="entry name" value="TF_FadR/GntR_C"/>
</dbReference>
<organism evidence="5 6">
    <name type="scientific">Synergistes jonesii</name>
    <dbReference type="NCBI Taxonomy" id="2754"/>
    <lineage>
        <taxon>Bacteria</taxon>
        <taxon>Thermotogati</taxon>
        <taxon>Synergistota</taxon>
        <taxon>Synergistia</taxon>
        <taxon>Synergistales</taxon>
        <taxon>Synergistaceae</taxon>
        <taxon>Synergistes</taxon>
    </lineage>
</organism>
<evidence type="ECO:0000256" key="1">
    <source>
        <dbReference type="ARBA" id="ARBA00023015"/>
    </source>
</evidence>
<dbReference type="GeneID" id="90983383"/>
<keyword evidence="3" id="KW-0804">Transcription</keyword>
<dbReference type="InterPro" id="IPR036390">
    <property type="entry name" value="WH_DNA-bd_sf"/>
</dbReference>
<dbReference type="OrthoDB" id="2928at2"/>
<protein>
    <recommendedName>
        <fullName evidence="4">HTH gntR-type domain-containing protein</fullName>
    </recommendedName>
</protein>
<feature type="domain" description="HTH gntR-type" evidence="4">
    <location>
        <begin position="8"/>
        <end position="75"/>
    </location>
</feature>
<evidence type="ECO:0000313" key="5">
    <source>
        <dbReference type="EMBL" id="KEJ92509.1"/>
    </source>
</evidence>
<dbReference type="PANTHER" id="PTHR43537:SF5">
    <property type="entry name" value="UXU OPERON TRANSCRIPTIONAL REGULATOR"/>
    <property type="match status" value="1"/>
</dbReference>
<dbReference type="EMBL" id="JMKI01000026">
    <property type="protein sequence ID" value="KEJ92509.1"/>
    <property type="molecule type" value="Genomic_DNA"/>
</dbReference>
<sequence length="223" mass="25828">MPNIIKVPTLGELAYESIKAQILSCRILPGEKINIDQYSAELGVSTTPVREALSKLQKEGLVQYVPRMGWKISKISKQEFRKLQEVKSLLEITLAERALPFIKSSDIPQLTALNNQMKDLANSFAGGKPDLEKLLEANDLFHMYIFRFYNNDIMIEILQQTWNNLRYARLIWISSQEFFDKFYDEHNAIIDAIKNKDRDELRSAVEKHLHCGLGYMEECLEDK</sequence>
<keyword evidence="1" id="KW-0805">Transcription regulation</keyword>
<dbReference type="InterPro" id="IPR011711">
    <property type="entry name" value="GntR_C"/>
</dbReference>
<evidence type="ECO:0000313" key="6">
    <source>
        <dbReference type="Proteomes" id="UP000027665"/>
    </source>
</evidence>
<dbReference type="CDD" id="cd07377">
    <property type="entry name" value="WHTH_GntR"/>
    <property type="match status" value="1"/>
</dbReference>
<dbReference type="SMART" id="SM00345">
    <property type="entry name" value="HTH_GNTR"/>
    <property type="match status" value="1"/>
</dbReference>
<evidence type="ECO:0000256" key="2">
    <source>
        <dbReference type="ARBA" id="ARBA00023125"/>
    </source>
</evidence>
<proteinExistence type="predicted"/>
<dbReference type="Gene3D" id="1.20.120.530">
    <property type="entry name" value="GntR ligand-binding domain-like"/>
    <property type="match status" value="1"/>
</dbReference>
<keyword evidence="6" id="KW-1185">Reference proteome</keyword>
<dbReference type="PROSITE" id="PS50949">
    <property type="entry name" value="HTH_GNTR"/>
    <property type="match status" value="1"/>
</dbReference>
<dbReference type="InterPro" id="IPR000524">
    <property type="entry name" value="Tscrpt_reg_HTH_GntR"/>
</dbReference>
<evidence type="ECO:0000259" key="4">
    <source>
        <dbReference type="PROSITE" id="PS50949"/>
    </source>
</evidence>
<dbReference type="SUPFAM" id="SSF46785">
    <property type="entry name" value="Winged helix' DNA-binding domain"/>
    <property type="match status" value="1"/>
</dbReference>
<dbReference type="PANTHER" id="PTHR43537">
    <property type="entry name" value="TRANSCRIPTIONAL REGULATOR, GNTR FAMILY"/>
    <property type="match status" value="1"/>
</dbReference>
<dbReference type="Gene3D" id="1.10.10.10">
    <property type="entry name" value="Winged helix-like DNA-binding domain superfamily/Winged helix DNA-binding domain"/>
    <property type="match status" value="1"/>
</dbReference>
<dbReference type="GO" id="GO:0003677">
    <property type="term" value="F:DNA binding"/>
    <property type="evidence" value="ECO:0007669"/>
    <property type="project" value="UniProtKB-KW"/>
</dbReference>
<dbReference type="PATRIC" id="fig|2754.20.peg.795"/>
<evidence type="ECO:0000256" key="3">
    <source>
        <dbReference type="ARBA" id="ARBA00023163"/>
    </source>
</evidence>
<dbReference type="GO" id="GO:0003700">
    <property type="term" value="F:DNA-binding transcription factor activity"/>
    <property type="evidence" value="ECO:0007669"/>
    <property type="project" value="InterPro"/>
</dbReference>
<keyword evidence="2" id="KW-0238">DNA-binding</keyword>
<dbReference type="Pfam" id="PF07729">
    <property type="entry name" value="FCD"/>
    <property type="match status" value="1"/>
</dbReference>
<comment type="caution">
    <text evidence="5">The sequence shown here is derived from an EMBL/GenBank/DDBJ whole genome shotgun (WGS) entry which is preliminary data.</text>
</comment>
<dbReference type="InterPro" id="IPR036388">
    <property type="entry name" value="WH-like_DNA-bd_sf"/>
</dbReference>
<dbReference type="RefSeq" id="WP_037975613.1">
    <property type="nucleotide sequence ID" value="NZ_JMKI01000026.1"/>
</dbReference>
<dbReference type="STRING" id="2754.EH55_03355"/>
<dbReference type="SUPFAM" id="SSF48008">
    <property type="entry name" value="GntR ligand-binding domain-like"/>
    <property type="match status" value="1"/>
</dbReference>
<dbReference type="Pfam" id="PF00392">
    <property type="entry name" value="GntR"/>
    <property type="match status" value="1"/>
</dbReference>
<name>A0A073IRZ4_9BACT</name>
<accession>A0A073IRZ4</accession>
<dbReference type="AlphaFoldDB" id="A0A073IRZ4"/>
<dbReference type="Proteomes" id="UP000027665">
    <property type="component" value="Unassembled WGS sequence"/>
</dbReference>
<dbReference type="eggNOG" id="COG1802">
    <property type="taxonomic scope" value="Bacteria"/>
</dbReference>